<evidence type="ECO:0000256" key="4">
    <source>
        <dbReference type="SAM" id="Phobius"/>
    </source>
</evidence>
<keyword evidence="6" id="KW-1185">Reference proteome</keyword>
<evidence type="ECO:0000313" key="6">
    <source>
        <dbReference type="Proteomes" id="UP000824469"/>
    </source>
</evidence>
<feature type="region of interest" description="Disordered" evidence="3">
    <location>
        <begin position="1"/>
        <end position="100"/>
    </location>
</feature>
<evidence type="ECO:0000313" key="5">
    <source>
        <dbReference type="EMBL" id="KAH9307465.1"/>
    </source>
</evidence>
<keyword evidence="4" id="KW-0812">Transmembrane</keyword>
<protein>
    <recommendedName>
        <fullName evidence="7">Late embryogenesis abundant protein LEA-2 subgroup domain-containing protein</fullName>
    </recommendedName>
</protein>
<reference evidence="5 6" key="1">
    <citation type="journal article" date="2021" name="Nat. Plants">
        <title>The Taxus genome provides insights into paclitaxel biosynthesis.</title>
        <authorList>
            <person name="Xiong X."/>
            <person name="Gou J."/>
            <person name="Liao Q."/>
            <person name="Li Y."/>
            <person name="Zhou Q."/>
            <person name="Bi G."/>
            <person name="Li C."/>
            <person name="Du R."/>
            <person name="Wang X."/>
            <person name="Sun T."/>
            <person name="Guo L."/>
            <person name="Liang H."/>
            <person name="Lu P."/>
            <person name="Wu Y."/>
            <person name="Zhang Z."/>
            <person name="Ro D.K."/>
            <person name="Shang Y."/>
            <person name="Huang S."/>
            <person name="Yan J."/>
        </authorList>
    </citation>
    <scope>NUCLEOTIDE SEQUENCE [LARGE SCALE GENOMIC DNA]</scope>
    <source>
        <strain evidence="5">Ta-2019</strain>
    </source>
</reference>
<evidence type="ECO:0000256" key="1">
    <source>
        <dbReference type="ARBA" id="ARBA00004370"/>
    </source>
</evidence>
<name>A0AA38FND8_TAXCH</name>
<feature type="transmembrane region" description="Helical" evidence="4">
    <location>
        <begin position="125"/>
        <end position="147"/>
    </location>
</feature>
<dbReference type="GO" id="GO:0005886">
    <property type="term" value="C:plasma membrane"/>
    <property type="evidence" value="ECO:0007669"/>
    <property type="project" value="TreeGrafter"/>
</dbReference>
<evidence type="ECO:0008006" key="7">
    <source>
        <dbReference type="Google" id="ProtNLM"/>
    </source>
</evidence>
<organism evidence="5 6">
    <name type="scientific">Taxus chinensis</name>
    <name type="common">Chinese yew</name>
    <name type="synonym">Taxus wallichiana var. chinensis</name>
    <dbReference type="NCBI Taxonomy" id="29808"/>
    <lineage>
        <taxon>Eukaryota</taxon>
        <taxon>Viridiplantae</taxon>
        <taxon>Streptophyta</taxon>
        <taxon>Embryophyta</taxon>
        <taxon>Tracheophyta</taxon>
        <taxon>Spermatophyta</taxon>
        <taxon>Pinopsida</taxon>
        <taxon>Pinidae</taxon>
        <taxon>Conifers II</taxon>
        <taxon>Cupressales</taxon>
        <taxon>Taxaceae</taxon>
        <taxon>Taxus</taxon>
    </lineage>
</organism>
<dbReference type="InterPro" id="IPR044839">
    <property type="entry name" value="NDR1-like"/>
</dbReference>
<comment type="subcellular location">
    <subcellularLocation>
        <location evidence="1">Membrane</location>
    </subcellularLocation>
</comment>
<dbReference type="AlphaFoldDB" id="A0AA38FND8"/>
<proteinExistence type="predicted"/>
<feature type="compositionally biased region" description="Low complexity" evidence="3">
    <location>
        <begin position="51"/>
        <end position="66"/>
    </location>
</feature>
<gene>
    <name evidence="5" type="ORF">KI387_035376</name>
</gene>
<dbReference type="EMBL" id="JAHRHJ020000007">
    <property type="protein sequence ID" value="KAH9307465.1"/>
    <property type="molecule type" value="Genomic_DNA"/>
</dbReference>
<evidence type="ECO:0000256" key="2">
    <source>
        <dbReference type="ARBA" id="ARBA00023136"/>
    </source>
</evidence>
<dbReference type="Proteomes" id="UP000824469">
    <property type="component" value="Unassembled WGS sequence"/>
</dbReference>
<comment type="caution">
    <text evidence="5">The sequence shown here is derived from an EMBL/GenBank/DDBJ whole genome shotgun (WGS) entry which is preliminary data.</text>
</comment>
<dbReference type="PANTHER" id="PTHR31234:SF2">
    <property type="entry name" value="OS05G0199100 PROTEIN"/>
    <property type="match status" value="1"/>
</dbReference>
<evidence type="ECO:0000256" key="3">
    <source>
        <dbReference type="SAM" id="MobiDB-lite"/>
    </source>
</evidence>
<sequence>MHMHAKSDSEVTSLAPSSPTRSPRRPVYYVQSPSRDSHDGEKMSFQSTPILSPMGSPPHSSSSLGRHSRESSTSRFSGSLKPGSRKVQPHDGRHGKGKGWNQCSVIEEEGEFDESDEKKWPKRCYVLLFILCFALLFTLFSLILWGASRPFKPEISVTSITFHDFYISAGSDATGVPTKMISLNSTLRMSFYNPATFFGMHVTSTSMDLMYYQLAVASGQVRNFYQSKKSHRTLHVVLQGNKVPLYGGGASLSSSDAIGNIPLDLSFTIRARAYVLGKLVKPKFLKHIQCNARVAAATRWLVEKWQRENPNLVGESTIEAENTIQVEVVSPSPIGKLRNAAVSLDRGGAQVSGCVDGSTQGNNGND</sequence>
<keyword evidence="2 4" id="KW-0472">Membrane</keyword>
<dbReference type="PANTHER" id="PTHR31234">
    <property type="entry name" value="LATE EMBRYOGENESIS ABUNDANT (LEA) HYDROXYPROLINE-RICH GLYCOPROTEIN FAMILY"/>
    <property type="match status" value="1"/>
</dbReference>
<keyword evidence="4" id="KW-1133">Transmembrane helix</keyword>
<accession>A0AA38FND8</accession>
<dbReference type="OMA" id="RIQCSIT"/>
<dbReference type="GO" id="GO:0098542">
    <property type="term" value="P:defense response to other organism"/>
    <property type="evidence" value="ECO:0007669"/>
    <property type="project" value="InterPro"/>
</dbReference>